<accession>A0A8H4PJT9</accession>
<organism evidence="2 3">
    <name type="scientific">Ophiocordyceps sinensis</name>
    <dbReference type="NCBI Taxonomy" id="72228"/>
    <lineage>
        <taxon>Eukaryota</taxon>
        <taxon>Fungi</taxon>
        <taxon>Dikarya</taxon>
        <taxon>Ascomycota</taxon>
        <taxon>Pezizomycotina</taxon>
        <taxon>Sordariomycetes</taxon>
        <taxon>Hypocreomycetidae</taxon>
        <taxon>Hypocreales</taxon>
        <taxon>Ophiocordycipitaceae</taxon>
        <taxon>Ophiocordyceps</taxon>
    </lineage>
</organism>
<keyword evidence="3" id="KW-1185">Reference proteome</keyword>
<reference evidence="2 3" key="1">
    <citation type="journal article" date="2020" name="Genome Biol. Evol.">
        <title>A new high-quality draft genome assembly of the Chinese cordyceps Ophiocordyceps sinensis.</title>
        <authorList>
            <person name="Shu R."/>
            <person name="Zhang J."/>
            <person name="Meng Q."/>
            <person name="Zhang H."/>
            <person name="Zhou G."/>
            <person name="Li M."/>
            <person name="Wu P."/>
            <person name="Zhao Y."/>
            <person name="Chen C."/>
            <person name="Qin Q."/>
        </authorList>
    </citation>
    <scope>NUCLEOTIDE SEQUENCE [LARGE SCALE GENOMIC DNA]</scope>
    <source>
        <strain evidence="2 3">IOZ07</strain>
    </source>
</reference>
<dbReference type="AlphaFoldDB" id="A0A8H4PJT9"/>
<evidence type="ECO:0000256" key="1">
    <source>
        <dbReference type="SAM" id="MobiDB-lite"/>
    </source>
</evidence>
<gene>
    <name evidence="2" type="ORF">G6O67_008542</name>
</gene>
<evidence type="ECO:0000313" key="2">
    <source>
        <dbReference type="EMBL" id="KAF4504386.1"/>
    </source>
</evidence>
<feature type="region of interest" description="Disordered" evidence="1">
    <location>
        <begin position="40"/>
        <end position="74"/>
    </location>
</feature>
<sequence>MSLARRRLHFWQSQLANCGHYPRKPQPPVMSSMFKKKGFAFKPKTPTARPKPVNAPSVPAPKIVESQPSIDPPA</sequence>
<comment type="caution">
    <text evidence="2">The sequence shown here is derived from an EMBL/GenBank/DDBJ whole genome shotgun (WGS) entry which is preliminary data.</text>
</comment>
<evidence type="ECO:0000313" key="3">
    <source>
        <dbReference type="Proteomes" id="UP000557566"/>
    </source>
</evidence>
<dbReference type="Proteomes" id="UP000557566">
    <property type="component" value="Unassembled WGS sequence"/>
</dbReference>
<dbReference type="EMBL" id="JAAVMX010000011">
    <property type="protein sequence ID" value="KAF4504386.1"/>
    <property type="molecule type" value="Genomic_DNA"/>
</dbReference>
<name>A0A8H4PJT9_9HYPO</name>
<protein>
    <submittedName>
        <fullName evidence="2">Uncharacterized protein</fullName>
    </submittedName>
</protein>
<proteinExistence type="predicted"/>